<evidence type="ECO:0000313" key="1">
    <source>
        <dbReference type="EMBL" id="EDT46950.1"/>
    </source>
</evidence>
<keyword evidence="2" id="KW-1185">Reference proteome</keyword>
<reference evidence="1" key="2">
    <citation type="submission" date="2013-09" db="EMBL/GenBank/DDBJ databases">
        <title>Draft genome sequence of Streptococcus infantarius subsp. infantarius ATCC BAA-102.</title>
        <authorList>
            <person name="Sudarsanam P."/>
            <person name="Ley R."/>
            <person name="Guruge J."/>
            <person name="Turnbaugh P.J."/>
            <person name="Mahowald M."/>
            <person name="Liep D."/>
            <person name="Gordon J."/>
        </authorList>
    </citation>
    <scope>NUCLEOTIDE SEQUENCE</scope>
    <source>
        <strain evidence="1">ATCC BAA-102</strain>
    </source>
</reference>
<accession>A0ABM9XCG5</accession>
<comment type="caution">
    <text evidence="1">The sequence shown here is derived from an EMBL/GenBank/DDBJ whole genome shotgun (WGS) entry which is preliminary data.</text>
</comment>
<evidence type="ECO:0000313" key="2">
    <source>
        <dbReference type="Proteomes" id="UP000005602"/>
    </source>
</evidence>
<dbReference type="SUPFAM" id="SSF55729">
    <property type="entry name" value="Acyl-CoA N-acyltransferases (Nat)"/>
    <property type="match status" value="1"/>
</dbReference>
<dbReference type="InterPro" id="IPR016181">
    <property type="entry name" value="Acyl_CoA_acyltransferase"/>
</dbReference>
<sequence>MLGFEEVHAFCALENPASARVLTKLGMTEVERIPNDKQFNGQWVSSQHFKMIKVNYLK</sequence>
<reference evidence="1" key="1">
    <citation type="submission" date="2008-03" db="EMBL/GenBank/DDBJ databases">
        <authorList>
            <person name="Fulton L."/>
            <person name="Clifton S."/>
            <person name="Fulton B."/>
            <person name="Xu J."/>
            <person name="Minx P."/>
            <person name="Pepin K.H."/>
            <person name="Johnson M."/>
            <person name="Thiruvilangam P."/>
            <person name="Bhonagiri V."/>
            <person name="Nash W.E."/>
            <person name="Mardis E.R."/>
            <person name="Wilson R.K."/>
        </authorList>
    </citation>
    <scope>NUCLEOTIDE SEQUENCE</scope>
    <source>
        <strain evidence="1">ATCC BAA-102</strain>
    </source>
</reference>
<gene>
    <name evidence="1" type="ORF">STRINF_01955</name>
</gene>
<proteinExistence type="predicted"/>
<dbReference type="Gene3D" id="3.40.630.30">
    <property type="match status" value="1"/>
</dbReference>
<organism evidence="1 2">
    <name type="scientific">Streptococcus infantarius subsp. infantarius ATCC BAA-102</name>
    <dbReference type="NCBI Taxonomy" id="471872"/>
    <lineage>
        <taxon>Bacteria</taxon>
        <taxon>Bacillati</taxon>
        <taxon>Bacillota</taxon>
        <taxon>Bacilli</taxon>
        <taxon>Lactobacillales</taxon>
        <taxon>Streptococcaceae</taxon>
        <taxon>Streptococcus</taxon>
    </lineage>
</organism>
<evidence type="ECO:0008006" key="3">
    <source>
        <dbReference type="Google" id="ProtNLM"/>
    </source>
</evidence>
<name>A0ABM9XCG5_9STRE</name>
<dbReference type="Proteomes" id="UP000005602">
    <property type="component" value="Unassembled WGS sequence"/>
</dbReference>
<protein>
    <recommendedName>
        <fullName evidence="3">N-acetyltransferase domain-containing protein</fullName>
    </recommendedName>
</protein>
<dbReference type="EMBL" id="ABJK02000022">
    <property type="protein sequence ID" value="EDT46950.1"/>
    <property type="molecule type" value="Genomic_DNA"/>
</dbReference>